<protein>
    <recommendedName>
        <fullName evidence="5">YfhO family protein</fullName>
    </recommendedName>
</protein>
<dbReference type="InterPro" id="IPR018580">
    <property type="entry name" value="Uncharacterised_YfhO"/>
</dbReference>
<dbReference type="Proteomes" id="UP001199054">
    <property type="component" value="Unassembled WGS sequence"/>
</dbReference>
<keyword evidence="4" id="KW-1185">Reference proteome</keyword>
<gene>
    <name evidence="3" type="ORF">LG632_13395</name>
</gene>
<evidence type="ECO:0000256" key="2">
    <source>
        <dbReference type="SAM" id="SignalP"/>
    </source>
</evidence>
<organism evidence="3 4">
    <name type="scientific">Streptomyces antimicrobicus</name>
    <dbReference type="NCBI Taxonomy" id="2883108"/>
    <lineage>
        <taxon>Bacteria</taxon>
        <taxon>Bacillati</taxon>
        <taxon>Actinomycetota</taxon>
        <taxon>Actinomycetes</taxon>
        <taxon>Kitasatosporales</taxon>
        <taxon>Streptomycetaceae</taxon>
        <taxon>Streptomyces</taxon>
    </lineage>
</organism>
<sequence>AALLPAALLTAALVVQAAATVAYGHRGKLGGLDDYPSWGPAHTARARALAAADGWPAYRTDAGRPALTGNDPMLLGGEGGAYYSSHTPDVFTRTMAALGAGWTSRGRNVQSIDNPVTDALFAVGARLKPDGTVARSALPPLPLVTTRPPGASPGYGNSPFANQELLLGAEVYDPPAAPGVCAAGTEAFLWAPAYDATARLADGPAVRLNGRSPRNRAALQPLGTSHGERSALVLDRPAPPAWELGCLDRARLAAAVERLRATAATSVEVHDSGVSATLPAGSTGTAVLATPAVRGWRCNGRPAGSHLGLVAVPLDGRTTTVTCTFRPPGLYPGAVAAGLAAAVLALRPLLRRRSADRAQPRT</sequence>
<keyword evidence="1" id="KW-0812">Transmembrane</keyword>
<dbReference type="PANTHER" id="PTHR38454:SF1">
    <property type="entry name" value="INTEGRAL MEMBRANE PROTEIN"/>
    <property type="match status" value="1"/>
</dbReference>
<name>A0ABS8B6Y2_9ACTN</name>
<feature type="transmembrane region" description="Helical" evidence="1">
    <location>
        <begin position="330"/>
        <end position="350"/>
    </location>
</feature>
<dbReference type="PANTHER" id="PTHR38454">
    <property type="entry name" value="INTEGRAL MEMBRANE PROTEIN-RELATED"/>
    <property type="match status" value="1"/>
</dbReference>
<keyword evidence="1" id="KW-0472">Membrane</keyword>
<accession>A0ABS8B6Y2</accession>
<reference evidence="3 4" key="1">
    <citation type="submission" date="2021-10" db="EMBL/GenBank/DDBJ databases">
        <title>Streptomyces sp. strain SMC 277, a novel streptomycete isolated from soil.</title>
        <authorList>
            <person name="Chanama M."/>
        </authorList>
    </citation>
    <scope>NUCLEOTIDE SEQUENCE [LARGE SCALE GENOMIC DNA]</scope>
    <source>
        <strain evidence="3 4">SMC 277</strain>
    </source>
</reference>
<evidence type="ECO:0000256" key="1">
    <source>
        <dbReference type="SAM" id="Phobius"/>
    </source>
</evidence>
<dbReference type="EMBL" id="JAJAUY010000041">
    <property type="protein sequence ID" value="MCB5180371.1"/>
    <property type="molecule type" value="Genomic_DNA"/>
</dbReference>
<evidence type="ECO:0000313" key="4">
    <source>
        <dbReference type="Proteomes" id="UP001199054"/>
    </source>
</evidence>
<feature type="chain" id="PRO_5046705605" description="YfhO family protein" evidence="2">
    <location>
        <begin position="18"/>
        <end position="362"/>
    </location>
</feature>
<feature type="signal peptide" evidence="2">
    <location>
        <begin position="1"/>
        <end position="17"/>
    </location>
</feature>
<feature type="non-terminal residue" evidence="3">
    <location>
        <position position="1"/>
    </location>
</feature>
<evidence type="ECO:0000313" key="3">
    <source>
        <dbReference type="EMBL" id="MCB5180371.1"/>
    </source>
</evidence>
<comment type="caution">
    <text evidence="3">The sequence shown here is derived from an EMBL/GenBank/DDBJ whole genome shotgun (WGS) entry which is preliminary data.</text>
</comment>
<keyword evidence="1" id="KW-1133">Transmembrane helix</keyword>
<keyword evidence="2" id="KW-0732">Signal</keyword>
<evidence type="ECO:0008006" key="5">
    <source>
        <dbReference type="Google" id="ProtNLM"/>
    </source>
</evidence>
<proteinExistence type="predicted"/>